<dbReference type="PROSITE" id="PS50011">
    <property type="entry name" value="PROTEIN_KINASE_DOM"/>
    <property type="match status" value="1"/>
</dbReference>
<dbReference type="InterPro" id="IPR000719">
    <property type="entry name" value="Prot_kinase_dom"/>
</dbReference>
<keyword evidence="2" id="KW-0433">Leucine-rich repeat</keyword>
<keyword evidence="8" id="KW-0732">Signal</keyword>
<keyword evidence="11" id="KW-1185">Reference proteome</keyword>
<keyword evidence="6 7" id="KW-0472">Membrane</keyword>
<dbReference type="PANTHER" id="PTHR48006">
    <property type="entry name" value="LEUCINE-RICH REPEAT-CONTAINING PROTEIN DDB_G0281931-RELATED"/>
    <property type="match status" value="1"/>
</dbReference>
<evidence type="ECO:0000313" key="11">
    <source>
        <dbReference type="Proteomes" id="UP001443914"/>
    </source>
</evidence>
<evidence type="ECO:0000256" key="4">
    <source>
        <dbReference type="ARBA" id="ARBA00022737"/>
    </source>
</evidence>
<dbReference type="GO" id="GO:0016020">
    <property type="term" value="C:membrane"/>
    <property type="evidence" value="ECO:0007669"/>
    <property type="project" value="UniProtKB-SubCell"/>
</dbReference>
<evidence type="ECO:0000256" key="3">
    <source>
        <dbReference type="ARBA" id="ARBA00022692"/>
    </source>
</evidence>
<organism evidence="10 11">
    <name type="scientific">Saponaria officinalis</name>
    <name type="common">Common soapwort</name>
    <name type="synonym">Lychnis saponaria</name>
    <dbReference type="NCBI Taxonomy" id="3572"/>
    <lineage>
        <taxon>Eukaryota</taxon>
        <taxon>Viridiplantae</taxon>
        <taxon>Streptophyta</taxon>
        <taxon>Embryophyta</taxon>
        <taxon>Tracheophyta</taxon>
        <taxon>Spermatophyta</taxon>
        <taxon>Magnoliopsida</taxon>
        <taxon>eudicotyledons</taxon>
        <taxon>Gunneridae</taxon>
        <taxon>Pentapetalae</taxon>
        <taxon>Caryophyllales</taxon>
        <taxon>Caryophyllaceae</taxon>
        <taxon>Caryophylleae</taxon>
        <taxon>Saponaria</taxon>
    </lineage>
</organism>
<dbReference type="Gene3D" id="3.30.200.20">
    <property type="entry name" value="Phosphorylase Kinase, domain 1"/>
    <property type="match status" value="1"/>
</dbReference>
<dbReference type="Gene3D" id="3.80.10.10">
    <property type="entry name" value="Ribonuclease Inhibitor"/>
    <property type="match status" value="2"/>
</dbReference>
<dbReference type="SUPFAM" id="SSF52058">
    <property type="entry name" value="L domain-like"/>
    <property type="match status" value="1"/>
</dbReference>
<evidence type="ECO:0000256" key="6">
    <source>
        <dbReference type="ARBA" id="ARBA00023136"/>
    </source>
</evidence>
<keyword evidence="3 7" id="KW-0812">Transmembrane</keyword>
<evidence type="ECO:0000256" key="2">
    <source>
        <dbReference type="ARBA" id="ARBA00022614"/>
    </source>
</evidence>
<dbReference type="Pfam" id="PF07714">
    <property type="entry name" value="PK_Tyr_Ser-Thr"/>
    <property type="match status" value="1"/>
</dbReference>
<dbReference type="PANTHER" id="PTHR48006:SF73">
    <property type="entry name" value="PROTEIN KINASE DOMAIN-CONTAINING PROTEIN"/>
    <property type="match status" value="1"/>
</dbReference>
<feature type="transmembrane region" description="Helical" evidence="7">
    <location>
        <begin position="369"/>
        <end position="394"/>
    </location>
</feature>
<protein>
    <recommendedName>
        <fullName evidence="9">Protein kinase domain-containing protein</fullName>
    </recommendedName>
</protein>
<dbReference type="InterPro" id="IPR001611">
    <property type="entry name" value="Leu-rich_rpt"/>
</dbReference>
<dbReference type="SUPFAM" id="SSF56112">
    <property type="entry name" value="Protein kinase-like (PK-like)"/>
    <property type="match status" value="1"/>
</dbReference>
<dbReference type="InterPro" id="IPR011009">
    <property type="entry name" value="Kinase-like_dom_sf"/>
</dbReference>
<accession>A0AAW1MYU5</accession>
<dbReference type="PROSITE" id="PS51450">
    <property type="entry name" value="LRR"/>
    <property type="match status" value="1"/>
</dbReference>
<evidence type="ECO:0000256" key="5">
    <source>
        <dbReference type="ARBA" id="ARBA00022989"/>
    </source>
</evidence>
<feature type="domain" description="Protein kinase" evidence="9">
    <location>
        <begin position="458"/>
        <end position="723"/>
    </location>
</feature>
<sequence length="748" mass="83558">MKSLNFWVIFSFCISSFILLELIHVSKAQSSSSEQKLLLQIQQLLEFPNSLNSWQNWTDFCYLPSTSSVTIVCSNGNVTELTIVGNQTSFDSPKAEFSAKFAVSEQTLSENFSIVSLFSALTKLNSLRKLSLVSLGIWGTLPSKIDRFRSIESLNLSSNFIYGEIPDEISSLNSIKSLVLSNNQINGIVPNLINLKTLEDLDLSNNKIGPNFPSLGTTLTSITLRNNSIRSSIPSQMKNFNRLQRFDISSNHIIGPFPPYVLALPALWYLNLADNQITGDIPKSTSCGKRLWFVDVSRNLLVGNLPSCLASESSKYRKVLSLWNCLSSSKFQHPMKFCQRQALAVIPPPKKSRNNNNNSDENEISGFQLVLIFGIIGGTILLVGTACCVIWVICKRRNSVEELNQKVHKSVATKLPFRPSPVVETSKYVARSMRMPNIGLPPYYSFTFEELQEATNNFDLVNLVTQGSHRQVYRGLLPNGSAVLIKSMKLKDKQSSKSINNHIEVLSQLRHQNLVSVLGHCVVTYQDRHKSCSIFIVFEHVSNGSLREHFTDWRRKDRLKWPQRMTISMGIARGVHFLHTGMSPGVFGNDLKMDNVLLDDSLTPKISNYRIPLPFKVEDSSGQNTSSSENSEKGDIYKLGVIMLELLTGRHPTSENQVDDFKLQLESGLAESASALQHAIDSEMRGTFAYQSVKTAAELTVSCLCNDPSRRPPMEDVVWHLQYSIQAQQAWTTSGNLALNSGNLGLQT</sequence>
<dbReference type="AlphaFoldDB" id="A0AAW1MYU5"/>
<dbReference type="Pfam" id="PF00560">
    <property type="entry name" value="LRR_1"/>
    <property type="match status" value="2"/>
</dbReference>
<dbReference type="Proteomes" id="UP001443914">
    <property type="component" value="Unassembled WGS sequence"/>
</dbReference>
<comment type="caution">
    <text evidence="10">The sequence shown here is derived from an EMBL/GenBank/DDBJ whole genome shotgun (WGS) entry which is preliminary data.</text>
</comment>
<reference evidence="10" key="1">
    <citation type="submission" date="2024-03" db="EMBL/GenBank/DDBJ databases">
        <title>WGS assembly of Saponaria officinalis var. Norfolk2.</title>
        <authorList>
            <person name="Jenkins J."/>
            <person name="Shu S."/>
            <person name="Grimwood J."/>
            <person name="Barry K."/>
            <person name="Goodstein D."/>
            <person name="Schmutz J."/>
            <person name="Leebens-Mack J."/>
            <person name="Osbourn A."/>
        </authorList>
    </citation>
    <scope>NUCLEOTIDE SEQUENCE [LARGE SCALE GENOMIC DNA]</scope>
    <source>
        <strain evidence="10">JIC</strain>
    </source>
</reference>
<keyword evidence="4" id="KW-0677">Repeat</keyword>
<name>A0AAW1MYU5_SAPOF</name>
<feature type="signal peptide" evidence="8">
    <location>
        <begin position="1"/>
        <end position="28"/>
    </location>
</feature>
<comment type="subcellular location">
    <subcellularLocation>
        <location evidence="1">Membrane</location>
        <topology evidence="1">Single-pass type I membrane protein</topology>
    </subcellularLocation>
</comment>
<dbReference type="InterPro" id="IPR001245">
    <property type="entry name" value="Ser-Thr/Tyr_kinase_cat_dom"/>
</dbReference>
<dbReference type="GO" id="GO:0004672">
    <property type="term" value="F:protein kinase activity"/>
    <property type="evidence" value="ECO:0007669"/>
    <property type="project" value="InterPro"/>
</dbReference>
<evidence type="ECO:0000256" key="7">
    <source>
        <dbReference type="SAM" id="Phobius"/>
    </source>
</evidence>
<evidence type="ECO:0000313" key="10">
    <source>
        <dbReference type="EMBL" id="KAK9750819.1"/>
    </source>
</evidence>
<dbReference type="GO" id="GO:0005524">
    <property type="term" value="F:ATP binding"/>
    <property type="evidence" value="ECO:0007669"/>
    <property type="project" value="InterPro"/>
</dbReference>
<proteinExistence type="predicted"/>
<dbReference type="InterPro" id="IPR032675">
    <property type="entry name" value="LRR_dom_sf"/>
</dbReference>
<dbReference type="InterPro" id="IPR051824">
    <property type="entry name" value="LRR_Rcpt-Like_S/T_Kinase"/>
</dbReference>
<dbReference type="Gene3D" id="1.10.510.10">
    <property type="entry name" value="Transferase(Phosphotransferase) domain 1"/>
    <property type="match status" value="1"/>
</dbReference>
<dbReference type="SMART" id="SM00220">
    <property type="entry name" value="S_TKc"/>
    <property type="match status" value="1"/>
</dbReference>
<evidence type="ECO:0000256" key="1">
    <source>
        <dbReference type="ARBA" id="ARBA00004479"/>
    </source>
</evidence>
<evidence type="ECO:0000259" key="9">
    <source>
        <dbReference type="PROSITE" id="PS50011"/>
    </source>
</evidence>
<feature type="chain" id="PRO_5043912283" description="Protein kinase domain-containing protein" evidence="8">
    <location>
        <begin position="29"/>
        <end position="748"/>
    </location>
</feature>
<evidence type="ECO:0000256" key="8">
    <source>
        <dbReference type="SAM" id="SignalP"/>
    </source>
</evidence>
<gene>
    <name evidence="10" type="ORF">RND81_02G224200</name>
</gene>
<dbReference type="FunFam" id="3.80.10.10:FF:000673">
    <property type="entry name" value="Probable LRR receptor-like serine/threonine-protein kinase At2g02780"/>
    <property type="match status" value="1"/>
</dbReference>
<keyword evidence="5 7" id="KW-1133">Transmembrane helix</keyword>
<dbReference type="EMBL" id="JBDFQZ010000002">
    <property type="protein sequence ID" value="KAK9750819.1"/>
    <property type="molecule type" value="Genomic_DNA"/>
</dbReference>